<comment type="similarity">
    <text evidence="2">Belongs to the MreD family.</text>
</comment>
<dbReference type="Proteomes" id="UP000223596">
    <property type="component" value="Unassembled WGS sequence"/>
</dbReference>
<dbReference type="PIRSF" id="PIRSF037497">
    <property type="entry name" value="MreD_Clostridium/Treponema_prd"/>
    <property type="match status" value="1"/>
</dbReference>
<comment type="caution">
    <text evidence="9">The sequence shown here is derived from an EMBL/GenBank/DDBJ whole genome shotgun (WGS) entry which is preliminary data.</text>
</comment>
<gene>
    <name evidence="9" type="ORF">M972_112243</name>
</gene>
<keyword evidence="4 8" id="KW-0812">Transmembrane</keyword>
<reference evidence="9 10" key="1">
    <citation type="submission" date="2017-09" db="EMBL/GenBank/DDBJ databases">
        <title>Evaluation of Pacific Biosciences Sequencing Technology to Finishing C. thermocellum Genome Sequences.</title>
        <authorList>
            <person name="Brown S."/>
        </authorList>
    </citation>
    <scope>NUCLEOTIDE SEQUENCE [LARGE SCALE GENOMIC DNA]</scope>
    <source>
        <strain evidence="9 10">AD2</strain>
    </source>
</reference>
<feature type="transmembrane region" description="Helical" evidence="8">
    <location>
        <begin position="75"/>
        <end position="93"/>
    </location>
</feature>
<dbReference type="AlphaFoldDB" id="A0AB36THP2"/>
<sequence>MRAKPVRVKIISYAALIFIIALIQSTVLESISIFNIKPNLLLIFIISVALLGSNIEGAVTGFLCGLTQDMLSGRVIGFYALLGLYLGLGIALINKRLYKENVLVAIFTTFVSSIIYEFAVYFFVNVFKGSLELIFPFRYIILPEAVYNSAVSIVIFLIVLKINHWSEELERLSRRY</sequence>
<dbReference type="EMBL" id="PDBW01000001">
    <property type="protein sequence ID" value="PFH03432.1"/>
    <property type="molecule type" value="Genomic_DNA"/>
</dbReference>
<feature type="transmembrane region" description="Helical" evidence="8">
    <location>
        <begin position="105"/>
        <end position="124"/>
    </location>
</feature>
<feature type="transmembrane region" description="Helical" evidence="8">
    <location>
        <begin position="145"/>
        <end position="166"/>
    </location>
</feature>
<organism evidence="9 10">
    <name type="scientific">Acetivibrio thermocellus AD2</name>
    <dbReference type="NCBI Taxonomy" id="1138384"/>
    <lineage>
        <taxon>Bacteria</taxon>
        <taxon>Bacillati</taxon>
        <taxon>Bacillota</taxon>
        <taxon>Clostridia</taxon>
        <taxon>Eubacteriales</taxon>
        <taxon>Oscillospiraceae</taxon>
        <taxon>Acetivibrio</taxon>
    </lineage>
</organism>
<evidence type="ECO:0000256" key="3">
    <source>
        <dbReference type="ARBA" id="ARBA00022475"/>
    </source>
</evidence>
<dbReference type="Pfam" id="PF04093">
    <property type="entry name" value="MreD"/>
    <property type="match status" value="1"/>
</dbReference>
<dbReference type="RefSeq" id="WP_003512069.1">
    <property type="nucleotide sequence ID" value="NZ_CP013828.1"/>
</dbReference>
<evidence type="ECO:0000256" key="8">
    <source>
        <dbReference type="SAM" id="Phobius"/>
    </source>
</evidence>
<evidence type="ECO:0000256" key="5">
    <source>
        <dbReference type="ARBA" id="ARBA00022960"/>
    </source>
</evidence>
<evidence type="ECO:0000313" key="9">
    <source>
        <dbReference type="EMBL" id="PFH03432.1"/>
    </source>
</evidence>
<evidence type="ECO:0000256" key="1">
    <source>
        <dbReference type="ARBA" id="ARBA00004651"/>
    </source>
</evidence>
<evidence type="ECO:0000313" key="10">
    <source>
        <dbReference type="Proteomes" id="UP000223596"/>
    </source>
</evidence>
<accession>A0AB36THP2</accession>
<dbReference type="GeneID" id="35805118"/>
<evidence type="ECO:0000256" key="7">
    <source>
        <dbReference type="ARBA" id="ARBA00023136"/>
    </source>
</evidence>
<keyword evidence="5" id="KW-0133">Cell shape</keyword>
<dbReference type="GO" id="GO:0008360">
    <property type="term" value="P:regulation of cell shape"/>
    <property type="evidence" value="ECO:0007669"/>
    <property type="project" value="UniProtKB-KW"/>
</dbReference>
<dbReference type="NCBIfam" id="TIGR03426">
    <property type="entry name" value="shape_MreD"/>
    <property type="match status" value="1"/>
</dbReference>
<comment type="subcellular location">
    <subcellularLocation>
        <location evidence="1">Cell membrane</location>
        <topology evidence="1">Multi-pass membrane protein</topology>
    </subcellularLocation>
</comment>
<evidence type="ECO:0000256" key="4">
    <source>
        <dbReference type="ARBA" id="ARBA00022692"/>
    </source>
</evidence>
<dbReference type="InterPro" id="IPR017225">
    <property type="entry name" value="Cell_shape_determin_MreD_prd"/>
</dbReference>
<feature type="transmembrane region" description="Helical" evidence="8">
    <location>
        <begin position="40"/>
        <end position="63"/>
    </location>
</feature>
<evidence type="ECO:0000256" key="2">
    <source>
        <dbReference type="ARBA" id="ARBA00007776"/>
    </source>
</evidence>
<dbReference type="InterPro" id="IPR007227">
    <property type="entry name" value="Cell_shape_determining_MreD"/>
</dbReference>
<keyword evidence="6 8" id="KW-1133">Transmembrane helix</keyword>
<keyword evidence="3" id="KW-1003">Cell membrane</keyword>
<feature type="transmembrane region" description="Helical" evidence="8">
    <location>
        <begin position="12"/>
        <end position="34"/>
    </location>
</feature>
<name>A0AB36THP2_ACETH</name>
<evidence type="ECO:0000256" key="6">
    <source>
        <dbReference type="ARBA" id="ARBA00022989"/>
    </source>
</evidence>
<dbReference type="GO" id="GO:0005886">
    <property type="term" value="C:plasma membrane"/>
    <property type="evidence" value="ECO:0007669"/>
    <property type="project" value="UniProtKB-SubCell"/>
</dbReference>
<protein>
    <submittedName>
        <fullName evidence="9">Rod shape-determining protein MreD</fullName>
    </submittedName>
</protein>
<proteinExistence type="inferred from homology"/>
<keyword evidence="7 8" id="KW-0472">Membrane</keyword>